<evidence type="ECO:0000256" key="2">
    <source>
        <dbReference type="SAM" id="Phobius"/>
    </source>
</evidence>
<keyword evidence="2" id="KW-1133">Transmembrane helix</keyword>
<keyword evidence="2" id="KW-0472">Membrane</keyword>
<feature type="region of interest" description="Disordered" evidence="1">
    <location>
        <begin position="36"/>
        <end position="59"/>
    </location>
</feature>
<reference evidence="3" key="1">
    <citation type="submission" date="2018-11" db="EMBL/GenBank/DDBJ databases">
        <authorList>
            <person name="Grassa J C."/>
        </authorList>
    </citation>
    <scope>NUCLEOTIDE SEQUENCE [LARGE SCALE GENOMIC DNA]</scope>
</reference>
<dbReference type="AlphaFoldDB" id="A0A803PRE7"/>
<reference evidence="3" key="2">
    <citation type="submission" date="2021-03" db="UniProtKB">
        <authorList>
            <consortium name="EnsemblPlants"/>
        </authorList>
    </citation>
    <scope>IDENTIFICATION</scope>
</reference>
<dbReference type="EnsemblPlants" id="evm.model.05.681">
    <property type="protein sequence ID" value="cds.evm.model.05.681"/>
    <property type="gene ID" value="evm.TU.05.681"/>
</dbReference>
<evidence type="ECO:0000256" key="1">
    <source>
        <dbReference type="SAM" id="MobiDB-lite"/>
    </source>
</evidence>
<dbReference type="EMBL" id="UZAU01000440">
    <property type="status" value="NOT_ANNOTATED_CDS"/>
    <property type="molecule type" value="Genomic_DNA"/>
</dbReference>
<evidence type="ECO:0000313" key="3">
    <source>
        <dbReference type="EnsemblPlants" id="cds.evm.model.05.681"/>
    </source>
</evidence>
<name>A0A803PRE7_CANSA</name>
<keyword evidence="4" id="KW-1185">Reference proteome</keyword>
<dbReference type="Gramene" id="evm.model.05.681">
    <property type="protein sequence ID" value="cds.evm.model.05.681"/>
    <property type="gene ID" value="evm.TU.05.681"/>
</dbReference>
<sequence length="113" mass="13135">MFDIKSTHFRTGNDMIWGFNMLVVVVDVVITSKATTNRNHRRASNSVNHEQGPQKPRTLVSCDLDRRRERQIEDEVMTGVWEDGELKSVELGRCSPFVVHSVRRKRRRGKRGE</sequence>
<keyword evidence="2" id="KW-0812">Transmembrane</keyword>
<protein>
    <submittedName>
        <fullName evidence="3">Uncharacterized protein</fullName>
    </submittedName>
</protein>
<feature type="transmembrane region" description="Helical" evidence="2">
    <location>
        <begin position="15"/>
        <end position="32"/>
    </location>
</feature>
<dbReference type="Proteomes" id="UP000596661">
    <property type="component" value="Chromosome 5"/>
</dbReference>
<evidence type="ECO:0000313" key="4">
    <source>
        <dbReference type="Proteomes" id="UP000596661"/>
    </source>
</evidence>
<organism evidence="3 4">
    <name type="scientific">Cannabis sativa</name>
    <name type="common">Hemp</name>
    <name type="synonym">Marijuana</name>
    <dbReference type="NCBI Taxonomy" id="3483"/>
    <lineage>
        <taxon>Eukaryota</taxon>
        <taxon>Viridiplantae</taxon>
        <taxon>Streptophyta</taxon>
        <taxon>Embryophyta</taxon>
        <taxon>Tracheophyta</taxon>
        <taxon>Spermatophyta</taxon>
        <taxon>Magnoliopsida</taxon>
        <taxon>eudicotyledons</taxon>
        <taxon>Gunneridae</taxon>
        <taxon>Pentapetalae</taxon>
        <taxon>rosids</taxon>
        <taxon>fabids</taxon>
        <taxon>Rosales</taxon>
        <taxon>Cannabaceae</taxon>
        <taxon>Cannabis</taxon>
    </lineage>
</organism>
<accession>A0A803PRE7</accession>
<proteinExistence type="predicted"/>